<evidence type="ECO:0000313" key="8">
    <source>
        <dbReference type="Proteomes" id="UP001239167"/>
    </source>
</evidence>
<keyword evidence="4" id="KW-0788">Thiol protease</keyword>
<gene>
    <name evidence="7" type="ORF">J2S01_000846</name>
</gene>
<dbReference type="Proteomes" id="UP001239167">
    <property type="component" value="Unassembled WGS sequence"/>
</dbReference>
<keyword evidence="2" id="KW-0645">Protease</keyword>
<sequence>MKIISYAVFLLFFTSFSCFSSSQTEASGLITDGALRTAAFWQQNTAEGDSLVMTQTQRKAFNRSIQQNTPYVIDLTASPDTEQGEAVKKIIEATSIIPDGAYDKNGQLYSQPVKDALLREMNLENMPDAVPLRMGVTVRRSSIRTLPTAEPAFEEPYPSMFDLFQETAVDPSEALLVLYTSLDGQYYYVQLYNYSGWISAADVALTADRGQWLRYADPQKFLVVTEKSYELNSNNESIFYQMGSRIPFVQKNGTSYNIILPQRNEQGNLTELAMSVSGGKSFSEGYLPYTRSNIIQEAFYYLDEPYGWGGLRNSVDCSSFIANIYRTVGIFLPRNADQQENAVGQHFPFTSLNESDIYSSISQNCRPGDAFFMDGHVMLYLGELNNTPYIIHALGSYTENNGGQKIKQRILRVVVSDLSLNVSSGTSFASVLTSAVSFH</sequence>
<evidence type="ECO:0000259" key="6">
    <source>
        <dbReference type="PROSITE" id="PS51935"/>
    </source>
</evidence>
<dbReference type="RefSeq" id="WP_307223123.1">
    <property type="nucleotide sequence ID" value="NZ_CP116940.1"/>
</dbReference>
<name>A0ABT9Y5Z7_9FIRM</name>
<evidence type="ECO:0000313" key="7">
    <source>
        <dbReference type="EMBL" id="MDQ0203139.1"/>
    </source>
</evidence>
<comment type="similarity">
    <text evidence="1">Belongs to the peptidase C40 family.</text>
</comment>
<protein>
    <recommendedName>
        <fullName evidence="6">NlpC/P60 domain-containing protein</fullName>
    </recommendedName>
</protein>
<dbReference type="InterPro" id="IPR027017">
    <property type="entry name" value="P60_peptidase_YkfC"/>
</dbReference>
<dbReference type="InterPro" id="IPR039439">
    <property type="entry name" value="SH3b1_dom"/>
</dbReference>
<dbReference type="PROSITE" id="PS51935">
    <property type="entry name" value="NLPC_P60"/>
    <property type="match status" value="1"/>
</dbReference>
<proteinExistence type="inferred from homology"/>
<evidence type="ECO:0000256" key="1">
    <source>
        <dbReference type="ARBA" id="ARBA00007074"/>
    </source>
</evidence>
<keyword evidence="5" id="KW-0732">Signal</keyword>
<dbReference type="EMBL" id="JAUSUE010000004">
    <property type="protein sequence ID" value="MDQ0203139.1"/>
    <property type="molecule type" value="Genomic_DNA"/>
</dbReference>
<feature type="chain" id="PRO_5045449362" description="NlpC/P60 domain-containing protein" evidence="5">
    <location>
        <begin position="21"/>
        <end position="439"/>
    </location>
</feature>
<feature type="domain" description="NlpC/P60" evidence="6">
    <location>
        <begin position="288"/>
        <end position="417"/>
    </location>
</feature>
<dbReference type="PROSITE" id="PS51257">
    <property type="entry name" value="PROKAR_LIPOPROTEIN"/>
    <property type="match status" value="1"/>
</dbReference>
<dbReference type="PANTHER" id="PTHR47053">
    <property type="entry name" value="MUREIN DD-ENDOPEPTIDASE MEPH-RELATED"/>
    <property type="match status" value="1"/>
</dbReference>
<evidence type="ECO:0000256" key="4">
    <source>
        <dbReference type="ARBA" id="ARBA00022807"/>
    </source>
</evidence>
<organism evidence="7 8">
    <name type="scientific">Pectinatus haikarae</name>
    <dbReference type="NCBI Taxonomy" id="349096"/>
    <lineage>
        <taxon>Bacteria</taxon>
        <taxon>Bacillati</taxon>
        <taxon>Bacillota</taxon>
        <taxon>Negativicutes</taxon>
        <taxon>Selenomonadales</taxon>
        <taxon>Selenomonadaceae</taxon>
        <taxon>Pectinatus</taxon>
    </lineage>
</organism>
<accession>A0ABT9Y5Z7</accession>
<dbReference type="InterPro" id="IPR051202">
    <property type="entry name" value="Peptidase_C40"/>
</dbReference>
<dbReference type="Gene3D" id="3.90.1720.10">
    <property type="entry name" value="endopeptidase domain like (from Nostoc punctiforme)"/>
    <property type="match status" value="1"/>
</dbReference>
<dbReference type="InterPro" id="IPR038765">
    <property type="entry name" value="Papain-like_cys_pep_sf"/>
</dbReference>
<feature type="signal peptide" evidence="5">
    <location>
        <begin position="1"/>
        <end position="20"/>
    </location>
</feature>
<keyword evidence="3" id="KW-0378">Hydrolase</keyword>
<dbReference type="SUPFAM" id="SSF54001">
    <property type="entry name" value="Cysteine proteinases"/>
    <property type="match status" value="1"/>
</dbReference>
<keyword evidence="8" id="KW-1185">Reference proteome</keyword>
<dbReference type="PANTHER" id="PTHR47053:SF1">
    <property type="entry name" value="MUREIN DD-ENDOPEPTIDASE MEPH-RELATED"/>
    <property type="match status" value="1"/>
</dbReference>
<dbReference type="InterPro" id="IPR000064">
    <property type="entry name" value="NLP_P60_dom"/>
</dbReference>
<evidence type="ECO:0000256" key="2">
    <source>
        <dbReference type="ARBA" id="ARBA00022670"/>
    </source>
</evidence>
<evidence type="ECO:0000256" key="3">
    <source>
        <dbReference type="ARBA" id="ARBA00022801"/>
    </source>
</evidence>
<evidence type="ECO:0000256" key="5">
    <source>
        <dbReference type="SAM" id="SignalP"/>
    </source>
</evidence>
<dbReference type="PIRSF" id="PIRSF019015">
    <property type="entry name" value="P60_peptidase_YkfC"/>
    <property type="match status" value="1"/>
</dbReference>
<reference evidence="7 8" key="1">
    <citation type="submission" date="2023-07" db="EMBL/GenBank/DDBJ databases">
        <title>Genomic Encyclopedia of Type Strains, Phase IV (KMG-IV): sequencing the most valuable type-strain genomes for metagenomic binning, comparative biology and taxonomic classification.</title>
        <authorList>
            <person name="Goeker M."/>
        </authorList>
    </citation>
    <scope>NUCLEOTIDE SEQUENCE [LARGE SCALE GENOMIC DNA]</scope>
    <source>
        <strain evidence="7 8">DSM 16980</strain>
    </source>
</reference>
<dbReference type="Pfam" id="PF12913">
    <property type="entry name" value="SH3_6"/>
    <property type="match status" value="1"/>
</dbReference>
<dbReference type="Pfam" id="PF00877">
    <property type="entry name" value="NLPC_P60"/>
    <property type="match status" value="1"/>
</dbReference>
<comment type="caution">
    <text evidence="7">The sequence shown here is derived from an EMBL/GenBank/DDBJ whole genome shotgun (WGS) entry which is preliminary data.</text>
</comment>